<name>D9PNA4_9ZZZZ</name>
<reference evidence="1" key="2">
    <citation type="journal article" date="2011" name="Microb. Ecol.">
        <title>Taxonomic and Functional Metagenomic Profiling of the Microbial Community in the Anoxic Sediment of a Sub-saline Shallow Lake (Laguna de Carrizo, Central Spain).</title>
        <authorList>
            <person name="Ferrer M."/>
            <person name="Guazzaroni M.E."/>
            <person name="Richter M."/>
            <person name="Garcia-Salamanca A."/>
            <person name="Yarza P."/>
            <person name="Suarez-Suarez A."/>
            <person name="Solano J."/>
            <person name="Alcaide M."/>
            <person name="van Dillewijn P."/>
            <person name="Molina-Henares M.A."/>
            <person name="Lopez-Cortes N."/>
            <person name="Al-Ramahi Y."/>
            <person name="Guerrero C."/>
            <person name="Acosta A."/>
            <person name="de Eugenio L.I."/>
            <person name="Martinez V."/>
            <person name="Marques S."/>
            <person name="Rojo F."/>
            <person name="Santero E."/>
            <person name="Genilloud O."/>
            <person name="Perez-Perez J."/>
            <person name="Rossello-Mora R."/>
            <person name="Ramos J.L."/>
        </authorList>
    </citation>
    <scope>NUCLEOTIDE SEQUENCE</scope>
</reference>
<protein>
    <submittedName>
        <fullName evidence="1">Constituent protein</fullName>
    </submittedName>
</protein>
<evidence type="ECO:0000313" key="1">
    <source>
        <dbReference type="EMBL" id="EFK94961.1"/>
    </source>
</evidence>
<organism evidence="1">
    <name type="scientific">sediment metagenome</name>
    <dbReference type="NCBI Taxonomy" id="749907"/>
    <lineage>
        <taxon>unclassified sequences</taxon>
        <taxon>metagenomes</taxon>
        <taxon>ecological metagenomes</taxon>
    </lineage>
</organism>
<dbReference type="AlphaFoldDB" id="D9PNA4"/>
<proteinExistence type="predicted"/>
<accession>D9PNA4</accession>
<dbReference type="EMBL" id="ADZX01000939">
    <property type="protein sequence ID" value="EFK94961.1"/>
    <property type="molecule type" value="Genomic_DNA"/>
</dbReference>
<comment type="caution">
    <text evidence="1">The sequence shown here is derived from an EMBL/GenBank/DDBJ whole genome shotgun (WGS) entry which is preliminary data.</text>
</comment>
<reference evidence="1" key="1">
    <citation type="submission" date="2010-07" db="EMBL/GenBank/DDBJ databases">
        <authorList>
            <consortium name="CONSOLIDER consortium CSD2007-00005"/>
            <person name="Guazzaroni M.-E."/>
            <person name="Richter M."/>
            <person name="Garcia-Salamanca A."/>
            <person name="Yarza P."/>
            <person name="Ferrer M."/>
        </authorList>
    </citation>
    <scope>NUCLEOTIDE SEQUENCE</scope>
</reference>
<dbReference type="SUPFAM" id="SSF75011">
    <property type="entry name" value="3-carboxy-cis,cis-mucoante lactonizing enzyme"/>
    <property type="match status" value="1"/>
</dbReference>
<sequence>MILDIGKSGLNTDIAPTKLPPDAVTGGDNFICADGSVRAPTMRLKVADLSVEPKYRFVWTTQDNEDKLVVSDGESVLFYDTDGTEHDITTDPAFTAGSQVTFCCLGTVLVVNSDVDGPFYYDTATSALVALPGWDTDWRCGVMTAVRYNLVALNMTENGDKFPQKVRWSNSAVEGELPTIWDPTDLAYDAGDEILGESSGHIIGAVMFRDSLWIGKTDSIYEMRYLGGQYVYTISRRSGDLGISKPRAMAATKNTLVVLSRDDLYRFDGSMAVSLTDNRVHSLLVSLSQDGSFSYTEISYSPNQDFLFLTVSGTGTSAEQVLVYSFADDTWSVITFGATYGFDLCSVTGDTDPELIVWRTHDGNWQVENFSDEYDPALEGDYFFVNGYVERVGVNLGGPCSWWRRCSPFSGERTRVSP</sequence>
<gene>
    <name evidence="1" type="ORF">LDC_3035</name>
</gene>